<comment type="caution">
    <text evidence="12">The sequence shown here is derived from an EMBL/GenBank/DDBJ whole genome shotgun (WGS) entry which is preliminary data.</text>
</comment>
<keyword evidence="6" id="KW-0653">Protein transport</keyword>
<evidence type="ECO:0000256" key="10">
    <source>
        <dbReference type="SAM" id="MobiDB-lite"/>
    </source>
</evidence>
<keyword evidence="4 9" id="KW-0812">Transmembrane</keyword>
<evidence type="ECO:0000313" key="13">
    <source>
        <dbReference type="Proteomes" id="UP000290759"/>
    </source>
</evidence>
<sequence>MASPGAASQDAASQVAGSERPDTPGAGREPGARATSRGPWVTALRKLLQDRAAVASLAALVLIVLCTLAAPLYATRVSETDPFTSNLSGSVVVDGETVDVIQADTGGLGLGTTPIGPTWTGHYFMGADGQGRDVMARLLYGGQNSLVIAGGATVITLVAAAVVGIVAGFFGGIVDAVLSRLLDVLWAFPVYLLAISLSIVTIGRGLVLGPVTISSSSLLLPIVIIGIIYVPYVARPIRGQVLQLKRSEFVLAATGLGVPRHRILVTDILPNVATTLIVFAPLMMALNMITESALSFLSIGVQSPAASWGTIIEDGQGLLYTRPWVAIAPGIAIVLTVLALNVLGDGVRDALDPKAKLRVRKGR</sequence>
<dbReference type="InterPro" id="IPR035906">
    <property type="entry name" value="MetI-like_sf"/>
</dbReference>
<dbReference type="InterPro" id="IPR025966">
    <property type="entry name" value="OppC_N"/>
</dbReference>
<keyword evidence="2 9" id="KW-0813">Transport</keyword>
<evidence type="ECO:0000256" key="5">
    <source>
        <dbReference type="ARBA" id="ARBA00022856"/>
    </source>
</evidence>
<keyword evidence="7 9" id="KW-1133">Transmembrane helix</keyword>
<protein>
    <submittedName>
        <fullName evidence="12">ABC transporter permease</fullName>
    </submittedName>
</protein>
<gene>
    <name evidence="12" type="ORF">D3273_21610</name>
</gene>
<keyword evidence="13" id="KW-1185">Reference proteome</keyword>
<reference evidence="12 13" key="1">
    <citation type="submission" date="2018-12" db="EMBL/GenBank/DDBJ databases">
        <authorList>
            <person name="Grouzdev D.S."/>
            <person name="Krutkina M.S."/>
        </authorList>
    </citation>
    <scope>NUCLEOTIDE SEQUENCE [LARGE SCALE GENOMIC DNA]</scope>
    <source>
        <strain evidence="12 13">RmlP026</strain>
    </source>
</reference>
<dbReference type="GO" id="GO:0005886">
    <property type="term" value="C:plasma membrane"/>
    <property type="evidence" value="ECO:0007669"/>
    <property type="project" value="UniProtKB-SubCell"/>
</dbReference>
<keyword evidence="5" id="KW-0571">Peptide transport</keyword>
<accession>A0A4Q2U542</accession>
<dbReference type="InterPro" id="IPR000515">
    <property type="entry name" value="MetI-like"/>
</dbReference>
<feature type="transmembrane region" description="Helical" evidence="9">
    <location>
        <begin position="268"/>
        <end position="289"/>
    </location>
</feature>
<comment type="subcellular location">
    <subcellularLocation>
        <location evidence="1 9">Cell membrane</location>
        <topology evidence="1 9">Multi-pass membrane protein</topology>
    </subcellularLocation>
</comment>
<keyword evidence="8 9" id="KW-0472">Membrane</keyword>
<evidence type="ECO:0000256" key="8">
    <source>
        <dbReference type="ARBA" id="ARBA00023136"/>
    </source>
</evidence>
<dbReference type="GO" id="GO:0055085">
    <property type="term" value="P:transmembrane transport"/>
    <property type="evidence" value="ECO:0007669"/>
    <property type="project" value="InterPro"/>
</dbReference>
<dbReference type="PANTHER" id="PTHR43386">
    <property type="entry name" value="OLIGOPEPTIDE TRANSPORT SYSTEM PERMEASE PROTEIN APPC"/>
    <property type="match status" value="1"/>
</dbReference>
<dbReference type="InterPro" id="IPR050366">
    <property type="entry name" value="BP-dependent_transpt_permease"/>
</dbReference>
<evidence type="ECO:0000313" key="12">
    <source>
        <dbReference type="EMBL" id="RYC29906.1"/>
    </source>
</evidence>
<dbReference type="Gene3D" id="1.10.3720.10">
    <property type="entry name" value="MetI-like"/>
    <property type="match status" value="1"/>
</dbReference>
<evidence type="ECO:0000256" key="1">
    <source>
        <dbReference type="ARBA" id="ARBA00004651"/>
    </source>
</evidence>
<dbReference type="EMBL" id="QYBB01000037">
    <property type="protein sequence ID" value="RYC29906.1"/>
    <property type="molecule type" value="Genomic_DNA"/>
</dbReference>
<feature type="transmembrane region" description="Helical" evidence="9">
    <location>
        <begin position="324"/>
        <end position="344"/>
    </location>
</feature>
<evidence type="ECO:0000256" key="2">
    <source>
        <dbReference type="ARBA" id="ARBA00022448"/>
    </source>
</evidence>
<proteinExistence type="inferred from homology"/>
<evidence type="ECO:0000259" key="11">
    <source>
        <dbReference type="PROSITE" id="PS50928"/>
    </source>
</evidence>
<evidence type="ECO:0000256" key="6">
    <source>
        <dbReference type="ARBA" id="ARBA00022927"/>
    </source>
</evidence>
<dbReference type="SUPFAM" id="SSF161098">
    <property type="entry name" value="MetI-like"/>
    <property type="match status" value="1"/>
</dbReference>
<dbReference type="Pfam" id="PF00528">
    <property type="entry name" value="BPD_transp_1"/>
    <property type="match status" value="1"/>
</dbReference>
<comment type="similarity">
    <text evidence="9">Belongs to the binding-protein-dependent transport system permease family.</text>
</comment>
<keyword evidence="3" id="KW-1003">Cell membrane</keyword>
<feature type="transmembrane region" description="Helical" evidence="9">
    <location>
        <begin position="146"/>
        <end position="172"/>
    </location>
</feature>
<reference evidence="12 13" key="2">
    <citation type="submission" date="2019-02" db="EMBL/GenBank/DDBJ databases">
        <title>'Lichenibacterium ramalinii' gen. nov. sp. nov., 'Lichenibacterium minor' gen. nov. sp. nov.</title>
        <authorList>
            <person name="Pankratov T."/>
        </authorList>
    </citation>
    <scope>NUCLEOTIDE SEQUENCE [LARGE SCALE GENOMIC DNA]</scope>
    <source>
        <strain evidence="12 13">RmlP026</strain>
    </source>
</reference>
<feature type="region of interest" description="Disordered" evidence="10">
    <location>
        <begin position="1"/>
        <end position="36"/>
    </location>
</feature>
<dbReference type="OrthoDB" id="9812701at2"/>
<organism evidence="12 13">
    <name type="scientific">Lichenibacterium minor</name>
    <dbReference type="NCBI Taxonomy" id="2316528"/>
    <lineage>
        <taxon>Bacteria</taxon>
        <taxon>Pseudomonadati</taxon>
        <taxon>Pseudomonadota</taxon>
        <taxon>Alphaproteobacteria</taxon>
        <taxon>Hyphomicrobiales</taxon>
        <taxon>Lichenihabitantaceae</taxon>
        <taxon>Lichenibacterium</taxon>
    </lineage>
</organism>
<evidence type="ECO:0000256" key="9">
    <source>
        <dbReference type="RuleBase" id="RU363032"/>
    </source>
</evidence>
<name>A0A4Q2U542_9HYPH</name>
<feature type="domain" description="ABC transmembrane type-1" evidence="11">
    <location>
        <begin position="142"/>
        <end position="344"/>
    </location>
</feature>
<feature type="transmembrane region" description="Helical" evidence="9">
    <location>
        <begin position="184"/>
        <end position="207"/>
    </location>
</feature>
<dbReference type="GO" id="GO:0015833">
    <property type="term" value="P:peptide transport"/>
    <property type="evidence" value="ECO:0007669"/>
    <property type="project" value="UniProtKB-KW"/>
</dbReference>
<dbReference type="CDD" id="cd06261">
    <property type="entry name" value="TM_PBP2"/>
    <property type="match status" value="1"/>
</dbReference>
<evidence type="ECO:0000256" key="7">
    <source>
        <dbReference type="ARBA" id="ARBA00022989"/>
    </source>
</evidence>
<feature type="transmembrane region" description="Helical" evidence="9">
    <location>
        <begin position="52"/>
        <end position="74"/>
    </location>
</feature>
<evidence type="ECO:0000256" key="4">
    <source>
        <dbReference type="ARBA" id="ARBA00022692"/>
    </source>
</evidence>
<dbReference type="AlphaFoldDB" id="A0A4Q2U542"/>
<evidence type="ECO:0000256" key="3">
    <source>
        <dbReference type="ARBA" id="ARBA00022475"/>
    </source>
</evidence>
<dbReference type="Pfam" id="PF12911">
    <property type="entry name" value="OppC_N"/>
    <property type="match status" value="1"/>
</dbReference>
<dbReference type="PANTHER" id="PTHR43386:SF1">
    <property type="entry name" value="D,D-DIPEPTIDE TRANSPORT SYSTEM PERMEASE PROTEIN DDPC-RELATED"/>
    <property type="match status" value="1"/>
</dbReference>
<feature type="transmembrane region" description="Helical" evidence="9">
    <location>
        <begin position="213"/>
        <end position="234"/>
    </location>
</feature>
<dbReference type="Proteomes" id="UP000290759">
    <property type="component" value="Unassembled WGS sequence"/>
</dbReference>
<dbReference type="PROSITE" id="PS50928">
    <property type="entry name" value="ABC_TM1"/>
    <property type="match status" value="1"/>
</dbReference>
<dbReference type="GO" id="GO:0015031">
    <property type="term" value="P:protein transport"/>
    <property type="evidence" value="ECO:0007669"/>
    <property type="project" value="UniProtKB-KW"/>
</dbReference>